<keyword evidence="3" id="KW-1185">Reference proteome</keyword>
<evidence type="ECO:0000313" key="2">
    <source>
        <dbReference type="EMBL" id="KAA3477503.1"/>
    </source>
</evidence>
<dbReference type="OrthoDB" id="1001692at2759"/>
<accession>A0A5B6W880</accession>
<dbReference type="Pfam" id="PF13456">
    <property type="entry name" value="RVT_3"/>
    <property type="match status" value="1"/>
</dbReference>
<keyword evidence="2" id="KW-0548">Nucleotidyltransferase</keyword>
<dbReference type="SUPFAM" id="SSF53098">
    <property type="entry name" value="Ribonuclease H-like"/>
    <property type="match status" value="1"/>
</dbReference>
<dbReference type="InterPro" id="IPR044730">
    <property type="entry name" value="RNase_H-like_dom_plant"/>
</dbReference>
<proteinExistence type="predicted"/>
<reference evidence="3" key="1">
    <citation type="journal article" date="2019" name="Plant Biotechnol. J.">
        <title>Genome sequencing of the Australian wild diploid species Gossypium australe highlights disease resistance and delayed gland morphogenesis.</title>
        <authorList>
            <person name="Cai Y."/>
            <person name="Cai X."/>
            <person name="Wang Q."/>
            <person name="Wang P."/>
            <person name="Zhang Y."/>
            <person name="Cai C."/>
            <person name="Xu Y."/>
            <person name="Wang K."/>
            <person name="Zhou Z."/>
            <person name="Wang C."/>
            <person name="Geng S."/>
            <person name="Li B."/>
            <person name="Dong Q."/>
            <person name="Hou Y."/>
            <person name="Wang H."/>
            <person name="Ai P."/>
            <person name="Liu Z."/>
            <person name="Yi F."/>
            <person name="Sun M."/>
            <person name="An G."/>
            <person name="Cheng J."/>
            <person name="Zhang Y."/>
            <person name="Shi Q."/>
            <person name="Xie Y."/>
            <person name="Shi X."/>
            <person name="Chang Y."/>
            <person name="Huang F."/>
            <person name="Chen Y."/>
            <person name="Hong S."/>
            <person name="Mi L."/>
            <person name="Sun Q."/>
            <person name="Zhang L."/>
            <person name="Zhou B."/>
            <person name="Peng R."/>
            <person name="Zhang X."/>
            <person name="Liu F."/>
        </authorList>
    </citation>
    <scope>NUCLEOTIDE SEQUENCE [LARGE SCALE GENOMIC DNA]</scope>
    <source>
        <strain evidence="3">cv. PA1801</strain>
    </source>
</reference>
<dbReference type="Gene3D" id="3.30.420.10">
    <property type="entry name" value="Ribonuclease H-like superfamily/Ribonuclease H"/>
    <property type="match status" value="1"/>
</dbReference>
<keyword evidence="2" id="KW-0808">Transferase</keyword>
<evidence type="ECO:0000259" key="1">
    <source>
        <dbReference type="Pfam" id="PF13456"/>
    </source>
</evidence>
<dbReference type="InterPro" id="IPR012337">
    <property type="entry name" value="RNaseH-like_sf"/>
</dbReference>
<dbReference type="CDD" id="cd06222">
    <property type="entry name" value="RNase_H_like"/>
    <property type="match status" value="1"/>
</dbReference>
<feature type="domain" description="RNase H type-1" evidence="1">
    <location>
        <begin position="222"/>
        <end position="306"/>
    </location>
</feature>
<keyword evidence="2" id="KW-0695">RNA-directed DNA polymerase</keyword>
<dbReference type="GO" id="GO:0003964">
    <property type="term" value="F:RNA-directed DNA polymerase activity"/>
    <property type="evidence" value="ECO:0007669"/>
    <property type="project" value="UniProtKB-KW"/>
</dbReference>
<dbReference type="GO" id="GO:0004523">
    <property type="term" value="F:RNA-DNA hybrid ribonuclease activity"/>
    <property type="evidence" value="ECO:0007669"/>
    <property type="project" value="InterPro"/>
</dbReference>
<name>A0A5B6W880_9ROSI</name>
<dbReference type="PANTHER" id="PTHR47074:SF61">
    <property type="entry name" value="RNASE H TYPE-1 DOMAIN-CONTAINING PROTEIN"/>
    <property type="match status" value="1"/>
</dbReference>
<evidence type="ECO:0000313" key="3">
    <source>
        <dbReference type="Proteomes" id="UP000325315"/>
    </source>
</evidence>
<protein>
    <submittedName>
        <fullName evidence="2">Reverse transcriptase</fullName>
    </submittedName>
</protein>
<dbReference type="PANTHER" id="PTHR47074">
    <property type="entry name" value="BNAC02G40300D PROTEIN"/>
    <property type="match status" value="1"/>
</dbReference>
<comment type="caution">
    <text evidence="2">The sequence shown here is derived from an EMBL/GenBank/DDBJ whole genome shotgun (WGS) entry which is preliminary data.</text>
</comment>
<dbReference type="Proteomes" id="UP000325315">
    <property type="component" value="Unassembled WGS sequence"/>
</dbReference>
<dbReference type="EMBL" id="SMMG02000004">
    <property type="protein sequence ID" value="KAA3477503.1"/>
    <property type="molecule type" value="Genomic_DNA"/>
</dbReference>
<dbReference type="InterPro" id="IPR052929">
    <property type="entry name" value="RNase_H-like_EbsB-rel"/>
</dbReference>
<gene>
    <name evidence="2" type="ORF">EPI10_011387</name>
</gene>
<sequence length="312" mass="36065">MDVLRSLFDEDQAERIRTIPLGNTLQPDTMVWQGDKSGEYMAKSGYICRITEEAHLLGNENTILTEQMKNYYAAIWGLKRITNTFLPTLKLRLEALCPLCGEDDESTAHVFRDCNVAKQVLQRLKVRIAPTHENTEWKLWLIETFNFNNTEQRTCLAVSFRPIWHNRNIFYHEGIRQSINDIVSFIKAFINEIKMLDNILESKHKIQEAHWEPPIENQVKVNFDTSFRQPNKKAVSGIIVRNNRGFVMGSCTYPIRNVRDPTTAEAYACLHGVIFAEDLGFEDVIIKGDSLKIVKKLQKKEKKMTDLLSEDS</sequence>
<dbReference type="AlphaFoldDB" id="A0A5B6W880"/>
<dbReference type="InterPro" id="IPR036397">
    <property type="entry name" value="RNaseH_sf"/>
</dbReference>
<dbReference type="InterPro" id="IPR002156">
    <property type="entry name" value="RNaseH_domain"/>
</dbReference>
<organism evidence="2 3">
    <name type="scientific">Gossypium australe</name>
    <dbReference type="NCBI Taxonomy" id="47621"/>
    <lineage>
        <taxon>Eukaryota</taxon>
        <taxon>Viridiplantae</taxon>
        <taxon>Streptophyta</taxon>
        <taxon>Embryophyta</taxon>
        <taxon>Tracheophyta</taxon>
        <taxon>Spermatophyta</taxon>
        <taxon>Magnoliopsida</taxon>
        <taxon>eudicotyledons</taxon>
        <taxon>Gunneridae</taxon>
        <taxon>Pentapetalae</taxon>
        <taxon>rosids</taxon>
        <taxon>malvids</taxon>
        <taxon>Malvales</taxon>
        <taxon>Malvaceae</taxon>
        <taxon>Malvoideae</taxon>
        <taxon>Gossypium</taxon>
    </lineage>
</organism>
<dbReference type="GO" id="GO:0003676">
    <property type="term" value="F:nucleic acid binding"/>
    <property type="evidence" value="ECO:0007669"/>
    <property type="project" value="InterPro"/>
</dbReference>